<dbReference type="STRING" id="229535.A0A0M8P7A9"/>
<gene>
    <name evidence="1" type="ORF">ACN38_g6329</name>
</gene>
<dbReference type="EMBL" id="LHQQ01000097">
    <property type="protein sequence ID" value="KOS42784.1"/>
    <property type="molecule type" value="Genomic_DNA"/>
</dbReference>
<name>A0A0M8P7A9_9EURO</name>
<dbReference type="AlphaFoldDB" id="A0A0M8P7A9"/>
<proteinExistence type="predicted"/>
<protein>
    <submittedName>
        <fullName evidence="1">Uncharacterized protein</fullName>
    </submittedName>
</protein>
<keyword evidence="2" id="KW-1185">Reference proteome</keyword>
<organism evidence="1 2">
    <name type="scientific">Penicillium nordicum</name>
    <dbReference type="NCBI Taxonomy" id="229535"/>
    <lineage>
        <taxon>Eukaryota</taxon>
        <taxon>Fungi</taxon>
        <taxon>Dikarya</taxon>
        <taxon>Ascomycota</taxon>
        <taxon>Pezizomycotina</taxon>
        <taxon>Eurotiomycetes</taxon>
        <taxon>Eurotiomycetidae</taxon>
        <taxon>Eurotiales</taxon>
        <taxon>Aspergillaceae</taxon>
        <taxon>Penicillium</taxon>
    </lineage>
</organism>
<dbReference type="OrthoDB" id="3485856at2759"/>
<evidence type="ECO:0000313" key="1">
    <source>
        <dbReference type="EMBL" id="KOS42784.1"/>
    </source>
</evidence>
<reference evidence="1 2" key="1">
    <citation type="submission" date="2015-08" db="EMBL/GenBank/DDBJ databases">
        <title>Genome sequencing of Penicillium nordicum.</title>
        <authorList>
            <person name="Nguyen H.D."/>
            <person name="Seifert K.A."/>
        </authorList>
    </citation>
    <scope>NUCLEOTIDE SEQUENCE [LARGE SCALE GENOMIC DNA]</scope>
    <source>
        <strain evidence="1 2">DAOMC 185683</strain>
    </source>
</reference>
<comment type="caution">
    <text evidence="1">The sequence shown here is derived from an EMBL/GenBank/DDBJ whole genome shotgun (WGS) entry which is preliminary data.</text>
</comment>
<dbReference type="Proteomes" id="UP000037696">
    <property type="component" value="Unassembled WGS sequence"/>
</dbReference>
<evidence type="ECO:0000313" key="2">
    <source>
        <dbReference type="Proteomes" id="UP000037696"/>
    </source>
</evidence>
<accession>A0A0M8P7A9</accession>
<sequence>MVIALDIDYQGSQRASFIVWKPDFSYVDGLKEFRAKAIIEAEVFRKNDGIPAEGVTLQIPLREFVLEELSQSYGDIEQVIRILSQQLCDFLSSAEARQRV</sequence>